<dbReference type="InterPro" id="IPR010982">
    <property type="entry name" value="Lambda_DNA-bd_dom_sf"/>
</dbReference>
<name>X0RLG3_9ZZZZ</name>
<dbReference type="InterPro" id="IPR001387">
    <property type="entry name" value="Cro/C1-type_HTH"/>
</dbReference>
<gene>
    <name evidence="2" type="ORF">S01H1_04947</name>
</gene>
<sequence>MSTMTAYQALLVDVTPRPIRNEREYKRAMRHVDRLMKKPRLSRAESELLELLATLVEQYESIEHPTPQASQPRLLAHLIDVRGVSQAEVARQSGVPRSVITNVLKRRRKLSQANIVRLAEYFHVSAAEFIG</sequence>
<dbReference type="SUPFAM" id="SSF47413">
    <property type="entry name" value="lambda repressor-like DNA-binding domains"/>
    <property type="match status" value="1"/>
</dbReference>
<dbReference type="AlphaFoldDB" id="X0RLG3"/>
<dbReference type="EMBL" id="BARS01002583">
    <property type="protein sequence ID" value="GAF69674.1"/>
    <property type="molecule type" value="Genomic_DNA"/>
</dbReference>
<proteinExistence type="predicted"/>
<dbReference type="Gene3D" id="1.10.260.40">
    <property type="entry name" value="lambda repressor-like DNA-binding domains"/>
    <property type="match status" value="1"/>
</dbReference>
<dbReference type="PROSITE" id="PS50943">
    <property type="entry name" value="HTH_CROC1"/>
    <property type="match status" value="1"/>
</dbReference>
<organism evidence="2">
    <name type="scientific">marine sediment metagenome</name>
    <dbReference type="NCBI Taxonomy" id="412755"/>
    <lineage>
        <taxon>unclassified sequences</taxon>
        <taxon>metagenomes</taxon>
        <taxon>ecological metagenomes</taxon>
    </lineage>
</organism>
<feature type="domain" description="HTH cro/C1-type" evidence="1">
    <location>
        <begin position="75"/>
        <end position="129"/>
    </location>
</feature>
<comment type="caution">
    <text evidence="2">The sequence shown here is derived from an EMBL/GenBank/DDBJ whole genome shotgun (WGS) entry which is preliminary data.</text>
</comment>
<evidence type="ECO:0000259" key="1">
    <source>
        <dbReference type="PROSITE" id="PS50943"/>
    </source>
</evidence>
<dbReference type="SMART" id="SM00530">
    <property type="entry name" value="HTH_XRE"/>
    <property type="match status" value="1"/>
</dbReference>
<accession>X0RLG3</accession>
<evidence type="ECO:0000313" key="2">
    <source>
        <dbReference type="EMBL" id="GAF69674.1"/>
    </source>
</evidence>
<dbReference type="CDD" id="cd00093">
    <property type="entry name" value="HTH_XRE"/>
    <property type="match status" value="1"/>
</dbReference>
<dbReference type="GO" id="GO:0003677">
    <property type="term" value="F:DNA binding"/>
    <property type="evidence" value="ECO:0007669"/>
    <property type="project" value="InterPro"/>
</dbReference>
<reference evidence="2" key="1">
    <citation type="journal article" date="2014" name="Front. Microbiol.">
        <title>High frequency of phylogenetically diverse reductive dehalogenase-homologous genes in deep subseafloor sedimentary metagenomes.</title>
        <authorList>
            <person name="Kawai M."/>
            <person name="Futagami T."/>
            <person name="Toyoda A."/>
            <person name="Takaki Y."/>
            <person name="Nishi S."/>
            <person name="Hori S."/>
            <person name="Arai W."/>
            <person name="Tsubouchi T."/>
            <person name="Morono Y."/>
            <person name="Uchiyama I."/>
            <person name="Ito T."/>
            <person name="Fujiyama A."/>
            <person name="Inagaki F."/>
            <person name="Takami H."/>
        </authorList>
    </citation>
    <scope>NUCLEOTIDE SEQUENCE</scope>
    <source>
        <strain evidence="2">Expedition CK06-06</strain>
    </source>
</reference>
<protein>
    <recommendedName>
        <fullName evidence="1">HTH cro/C1-type domain-containing protein</fullName>
    </recommendedName>
</protein>
<dbReference type="Pfam" id="PF01381">
    <property type="entry name" value="HTH_3"/>
    <property type="match status" value="1"/>
</dbReference>